<sequence>MSRAVLQPFEEYQKARVQFVQTVAVLARKPQNIEALQAAGVMALLKPLLLDNVPSIQQSAALALGRLANYSEDLAEAVVSADILNQLVLSLSEQNRFYKKAAAFVLRAVAKHSTSLAQNVVDSGALDALVVCLEEFDPSVKEAAAWALSNIAKHSSDLAQSVVEVGAVPLLVLCLQEPETALKRISAGALGEICRHSQELAQSVVDAGAVPFLSALIPHNDAQLKRQVCNCLGYIARHTIDLAERVVEAEVFPKILYRLKDQDLLVRKFAATCIREIAKQSQDMAKLICNSGGAVAIVDYINDAKESARLPGIITLGYISAFDESLAMGVISAKGIPPLKDALIKEKDDLVQAAAAWTLGQIGGHSPDHARAMAEADIPSALLAVYKFRDSSEDLKKKAKKALKSILQMCSFLNALEPLISEAPDDILQYVLHQFAKTLPHDNVAKKSFVQSEGLKKIQEIKAAPGSKLRQYIDSINSIYPQEIIQYYTPGYQQTLLKKLDDYNTGD</sequence>
<name>G0QUY5_ICHMU</name>
<dbReference type="InterPro" id="IPR016024">
    <property type="entry name" value="ARM-type_fold"/>
</dbReference>
<dbReference type="Proteomes" id="UP000008983">
    <property type="component" value="Unassembled WGS sequence"/>
</dbReference>
<dbReference type="GO" id="GO:0015630">
    <property type="term" value="C:microtubule cytoskeleton"/>
    <property type="evidence" value="ECO:0007669"/>
    <property type="project" value="TreeGrafter"/>
</dbReference>
<accession>G0QUY5</accession>
<dbReference type="SUPFAM" id="SSF48371">
    <property type="entry name" value="ARM repeat"/>
    <property type="match status" value="1"/>
</dbReference>
<dbReference type="RefSeq" id="XP_004034476.1">
    <property type="nucleotide sequence ID" value="XM_004034428.1"/>
</dbReference>
<keyword evidence="3" id="KW-1185">Reference proteome</keyword>
<dbReference type="OMA" id="CECIEQS"/>
<evidence type="ECO:0000313" key="3">
    <source>
        <dbReference type="Proteomes" id="UP000008983"/>
    </source>
</evidence>
<dbReference type="PANTHER" id="PTHR23314:SF0">
    <property type="entry name" value="SPERM-ASSOCIATED ANTIGEN 6"/>
    <property type="match status" value="1"/>
</dbReference>
<proteinExistence type="predicted"/>
<organism evidence="2 3">
    <name type="scientific">Ichthyophthirius multifiliis</name>
    <name type="common">White spot disease agent</name>
    <name type="synonym">Ich</name>
    <dbReference type="NCBI Taxonomy" id="5932"/>
    <lineage>
        <taxon>Eukaryota</taxon>
        <taxon>Sar</taxon>
        <taxon>Alveolata</taxon>
        <taxon>Ciliophora</taxon>
        <taxon>Intramacronucleata</taxon>
        <taxon>Oligohymenophorea</taxon>
        <taxon>Hymenostomatida</taxon>
        <taxon>Ophryoglenina</taxon>
        <taxon>Ichthyophthirius</taxon>
    </lineage>
</organism>
<dbReference type="GeneID" id="14907115"/>
<dbReference type="PANTHER" id="PTHR23314">
    <property type="entry name" value="SPERM-ASSOCIATED ANTIGEN 6 ARMADILLO REPEAT-CONTAINING"/>
    <property type="match status" value="1"/>
</dbReference>
<protein>
    <submittedName>
        <fullName evidence="2">Sperm associated antigen 6, putative</fullName>
    </submittedName>
</protein>
<dbReference type="EMBL" id="GL983925">
    <property type="protein sequence ID" value="EGR30990.1"/>
    <property type="molecule type" value="Genomic_DNA"/>
</dbReference>
<dbReference type="STRING" id="857967.G0QUY5"/>
<dbReference type="FunCoup" id="G0QUY5">
    <property type="interactions" value="3"/>
</dbReference>
<feature type="repeat" description="ARM" evidence="1">
    <location>
        <begin position="124"/>
        <end position="166"/>
    </location>
</feature>
<dbReference type="SMART" id="SM00185">
    <property type="entry name" value="ARM"/>
    <property type="match status" value="7"/>
</dbReference>
<dbReference type="PROSITE" id="PS50176">
    <property type="entry name" value="ARM_REPEAT"/>
    <property type="match status" value="1"/>
</dbReference>
<dbReference type="GO" id="GO:0008017">
    <property type="term" value="F:microtubule binding"/>
    <property type="evidence" value="ECO:0007669"/>
    <property type="project" value="TreeGrafter"/>
</dbReference>
<gene>
    <name evidence="2" type="ORF">IMG5_120060</name>
</gene>
<reference evidence="2 3" key="1">
    <citation type="submission" date="2011-07" db="EMBL/GenBank/DDBJ databases">
        <authorList>
            <person name="Coyne R."/>
            <person name="Brami D."/>
            <person name="Johnson J."/>
            <person name="Hostetler J."/>
            <person name="Hannick L."/>
            <person name="Clark T."/>
            <person name="Cassidy-Hanley D."/>
            <person name="Inman J."/>
        </authorList>
    </citation>
    <scope>NUCLEOTIDE SEQUENCE [LARGE SCALE GENOMIC DNA]</scope>
    <source>
        <strain evidence="2 3">G5</strain>
    </source>
</reference>
<dbReference type="InterPro" id="IPR000225">
    <property type="entry name" value="Armadillo"/>
</dbReference>
<dbReference type="Gene3D" id="1.25.10.10">
    <property type="entry name" value="Leucine-rich Repeat Variant"/>
    <property type="match status" value="2"/>
</dbReference>
<dbReference type="GO" id="GO:0003341">
    <property type="term" value="P:cilium movement"/>
    <property type="evidence" value="ECO:0007669"/>
    <property type="project" value="TreeGrafter"/>
</dbReference>
<dbReference type="OrthoDB" id="7537227at2759"/>
<dbReference type="eggNOG" id="KOG0166">
    <property type="taxonomic scope" value="Eukaryota"/>
</dbReference>
<dbReference type="Pfam" id="PF00514">
    <property type="entry name" value="Arm"/>
    <property type="match status" value="3"/>
</dbReference>
<dbReference type="InterPro" id="IPR011989">
    <property type="entry name" value="ARM-like"/>
</dbReference>
<dbReference type="AlphaFoldDB" id="G0QUY5"/>
<evidence type="ECO:0000256" key="1">
    <source>
        <dbReference type="PROSITE-ProRule" id="PRU00259"/>
    </source>
</evidence>
<dbReference type="InParanoid" id="G0QUY5"/>
<evidence type="ECO:0000313" key="2">
    <source>
        <dbReference type="EMBL" id="EGR30990.1"/>
    </source>
</evidence>